<dbReference type="InterPro" id="IPR020806">
    <property type="entry name" value="PKS_PP-bd"/>
</dbReference>
<keyword evidence="8" id="KW-0012">Acyltransferase</keyword>
<dbReference type="InterPro" id="IPR036291">
    <property type="entry name" value="NAD(P)-bd_dom_sf"/>
</dbReference>
<dbReference type="InterPro" id="IPR020841">
    <property type="entry name" value="PKS_Beta-ketoAc_synthase_dom"/>
</dbReference>
<dbReference type="SUPFAM" id="SSF52151">
    <property type="entry name" value="FabD/lysophospholipase-like"/>
    <property type="match status" value="1"/>
</dbReference>
<dbReference type="CDD" id="cd05195">
    <property type="entry name" value="enoyl_red"/>
    <property type="match status" value="1"/>
</dbReference>
<dbReference type="SMART" id="SM00825">
    <property type="entry name" value="PKS_KS"/>
    <property type="match status" value="1"/>
</dbReference>
<evidence type="ECO:0000313" key="13">
    <source>
        <dbReference type="EMBL" id="KAJ4388197.1"/>
    </source>
</evidence>
<dbReference type="InterPro" id="IPR014043">
    <property type="entry name" value="Acyl_transferase_dom"/>
</dbReference>
<keyword evidence="4" id="KW-0808">Transferase</keyword>
<proteinExistence type="predicted"/>
<dbReference type="GO" id="GO:0031177">
    <property type="term" value="F:phosphopantetheine binding"/>
    <property type="evidence" value="ECO:0007669"/>
    <property type="project" value="InterPro"/>
</dbReference>
<dbReference type="Gene3D" id="3.30.70.3290">
    <property type="match status" value="1"/>
</dbReference>
<evidence type="ECO:0000259" key="11">
    <source>
        <dbReference type="PROSITE" id="PS52004"/>
    </source>
</evidence>
<dbReference type="InterPro" id="IPR056501">
    <property type="entry name" value="NAD-bd_HRPKS_sdrA"/>
</dbReference>
<dbReference type="CDD" id="cd00833">
    <property type="entry name" value="PKS"/>
    <property type="match status" value="1"/>
</dbReference>
<evidence type="ECO:0000259" key="12">
    <source>
        <dbReference type="PROSITE" id="PS52019"/>
    </source>
</evidence>
<dbReference type="PROSITE" id="PS00606">
    <property type="entry name" value="KS3_1"/>
    <property type="match status" value="1"/>
</dbReference>
<accession>A0A9W8YQY2</accession>
<dbReference type="OrthoDB" id="329835at2759"/>
<dbReference type="InterPro" id="IPR020843">
    <property type="entry name" value="ER"/>
</dbReference>
<dbReference type="Pfam" id="PF13602">
    <property type="entry name" value="ADH_zinc_N_2"/>
    <property type="match status" value="1"/>
</dbReference>
<dbReference type="InterPro" id="IPR050091">
    <property type="entry name" value="PKS_NRPS_Biosynth_Enz"/>
</dbReference>
<dbReference type="Gene3D" id="3.10.129.110">
    <property type="entry name" value="Polyketide synthase dehydratase"/>
    <property type="match status" value="1"/>
</dbReference>
<dbReference type="Gene3D" id="3.90.180.10">
    <property type="entry name" value="Medium-chain alcohol dehydrogenases, catalytic domain"/>
    <property type="match status" value="1"/>
</dbReference>
<dbReference type="InterPro" id="IPR013154">
    <property type="entry name" value="ADH-like_N"/>
</dbReference>
<evidence type="ECO:0000256" key="6">
    <source>
        <dbReference type="ARBA" id="ARBA00023002"/>
    </source>
</evidence>
<feature type="active site" description="Proton acceptor; for dehydratase activity" evidence="9">
    <location>
        <position position="952"/>
    </location>
</feature>
<dbReference type="SUPFAM" id="SSF51735">
    <property type="entry name" value="NAD(P)-binding Rossmann-fold domains"/>
    <property type="match status" value="2"/>
</dbReference>
<dbReference type="GO" id="GO:1901336">
    <property type="term" value="P:lactone biosynthetic process"/>
    <property type="evidence" value="ECO:0007669"/>
    <property type="project" value="UniProtKB-ARBA"/>
</dbReference>
<dbReference type="SUPFAM" id="SSF47336">
    <property type="entry name" value="ACP-like"/>
    <property type="match status" value="1"/>
</dbReference>
<dbReference type="GO" id="GO:0032259">
    <property type="term" value="P:methylation"/>
    <property type="evidence" value="ECO:0007669"/>
    <property type="project" value="UniProtKB-KW"/>
</dbReference>
<feature type="active site" description="Proton donor; for dehydratase activity" evidence="9">
    <location>
        <position position="1122"/>
    </location>
</feature>
<dbReference type="GO" id="GO:0008168">
    <property type="term" value="F:methyltransferase activity"/>
    <property type="evidence" value="ECO:0007669"/>
    <property type="project" value="UniProtKB-KW"/>
</dbReference>
<feature type="domain" description="PKS/mFAS DH" evidence="12">
    <location>
        <begin position="920"/>
        <end position="1207"/>
    </location>
</feature>
<evidence type="ECO:0000256" key="3">
    <source>
        <dbReference type="ARBA" id="ARBA00022603"/>
    </source>
</evidence>
<dbReference type="InterPro" id="IPR049551">
    <property type="entry name" value="PKS_DH_C"/>
</dbReference>
<dbReference type="PANTHER" id="PTHR43775:SF49">
    <property type="entry name" value="SYNTHASE, PUTATIVE (JCVI)-RELATED"/>
    <property type="match status" value="1"/>
</dbReference>
<feature type="domain" description="Ketosynthase family 3 (KS3)" evidence="11">
    <location>
        <begin position="53"/>
        <end position="474"/>
    </location>
</feature>
<dbReference type="GO" id="GO:0044550">
    <property type="term" value="P:secondary metabolite biosynthetic process"/>
    <property type="evidence" value="ECO:0007669"/>
    <property type="project" value="TreeGrafter"/>
</dbReference>
<organism evidence="13 14">
    <name type="scientific">Gnomoniopsis smithogilvyi</name>
    <dbReference type="NCBI Taxonomy" id="1191159"/>
    <lineage>
        <taxon>Eukaryota</taxon>
        <taxon>Fungi</taxon>
        <taxon>Dikarya</taxon>
        <taxon>Ascomycota</taxon>
        <taxon>Pezizomycotina</taxon>
        <taxon>Sordariomycetes</taxon>
        <taxon>Sordariomycetidae</taxon>
        <taxon>Diaporthales</taxon>
        <taxon>Gnomoniaceae</taxon>
        <taxon>Gnomoniopsis</taxon>
    </lineage>
</organism>
<evidence type="ECO:0000256" key="1">
    <source>
        <dbReference type="ARBA" id="ARBA00022450"/>
    </source>
</evidence>
<dbReference type="Proteomes" id="UP001140453">
    <property type="component" value="Unassembled WGS sequence"/>
</dbReference>
<evidence type="ECO:0000256" key="2">
    <source>
        <dbReference type="ARBA" id="ARBA00022553"/>
    </source>
</evidence>
<dbReference type="SMART" id="SM00823">
    <property type="entry name" value="PKS_PP"/>
    <property type="match status" value="1"/>
</dbReference>
<dbReference type="Gene3D" id="3.40.50.150">
    <property type="entry name" value="Vaccinia Virus protein VP39"/>
    <property type="match status" value="1"/>
</dbReference>
<sequence>MDVQNAQFDPRHAVQNLNIDQKTLVEFFETEIDDAFTSAPSSSAENEPFTPKPSPIAICGMACRLPGGLEDPKEFWQFLLDKKEALCRVPADRFNVDSFHSVVKGNPGTTIMDSGYFLQEIDLKKFDPSFYSMSRREIERMDPQHRLLLEVSRECLESAGETEWRGTKTGCFVGTFGQDWGDIQSADRHTSGLYNVTGQGDFLLANRVSYEYDLKGPSFTVKTACSSSMIALHLACTALKNGECDAAIVGGTNLITAPAMSIVMTDQGIVSPEGRCKTFDASADGYGRGEAISAIYLKRLDDAVRDNNPVRAVIRATGTNSDGKSASLASPSSEAHEALIRATYTNSGLDPRFADVPFVECHGTGTAVGDPLEATAIANVFGNNQTYIGSVKPNVGHSEGASGLTSIIKCVMALENKTIPPNINFHKPNPKIPFDTTQLAVPVEPIPWPVNRAERVSVNSFGMGGANAHAIIESAETWGVSSRHIAKIPSSEIPQSQLIILSANRAESLAAMIEKHSDYIKQHKSSLDDIAYTLALRREHLRYRAFAVLGDGKGVELKPEFKTKTIVLADGGKPPNITFVFTGQGAQWPEMGKEIIHSYPSVSSLLDRMDATLGKLCASREWTIRDELIKPASKTRIDKAEFSQPLCTALQICLVSLLKELGVLPDCVVGHSSGEIAAAYAAGAIDVEDAILIAYMRGQATKSQTQSGAMAAVGRGAAWVRQLLPDGVVVACENSGSSTTVSGDSDAVNAFIEKVKERDAEVFVRHLRVEQAYHSLTGKKLSPTDRLDASYWQSNLESPVLFHGACLDLLSEMGSDNRIFLEVGPHGALAGPLRQIFKDVAVSPTYISTLSRREDSRNSFLQAAGELWANGASIQFTPICRRPGSSVIIDLPHYPWHRGEQYWEESRVAQNWRMRKHLPHDLLGTPVLESHPFHPTWRRILRLEDAPWLRGHRIKSNTIFPAAGYISMAGEATRELTGIEDYCLKDVTISTALVLDDSRSVELLTVLRKERLTDSLEGEYYDFDISSYNGRTWTKHCWGKVKPGRPVDIPSQVDFPDLKREVSGNRWYKAMLKMGLNYTGPFQRLQDIFADPASHRATARIPAGVPVPFSESFYTLHPSSIDLIFQLLTVSIVQGQARLLTTLSVPTFIGEIYIGGGDESGLHLIADAKETAGGTFCGEALGIGVGNLTMFRLKGLQTSRLDTGDEVEKDPHAAVQMDWKPHFDFVDPAKLIVPHFNYEALVVSLERLMYLSVIDALERVQGATKTQPHYEKLCQWMEIFVEAAKAGSNKLLPDAPELAKLQPGPRVELIESLFGHLTTTAAKFAAIGINRNRLALREIFEGTTEPLDVLMEDLALHKMYEFLSFWEYDDYFKLMAHKTPTLRILEIGAGTGGTTAAVLPTLRSEFGERLYAKYTYTDISAGFFRDASTKFANFEAMEYKVLDISKDPISQGFEPESYDLIIAANCLHATPSLLETLTNVRKLLHPQGRLFIQELAPVTRWFNFIVGTLPGWWLGENDDRRLEPYVMPERWDKELKAAGFGGVDAVVFDHQQPYQMNANLLASPAERFVALTSKAVTFLHKGTSGSPVQELAAAFVERGVEVHWHNLMDADVASLPKDQDIISVLELDDPFIDEISGLEFEKLMETIRSLKAKDCVLWLTHAAQMDCKDPRFAKVIGLARNVRSELGIDIATVELDTTEAESGVFNVVYQLWEVFARREHDAVIHPDFEYAIRNNVPHIPRFHWISVAGELADSENFDSQNAMLVVGKRGFLNTLHWEKRVLAPIGDDEVRVRTCASALNFKDVLTAMNIVVETTLGYESAGIVEDIGKNVTNLEVGDRALVFAEDCLATYATGKAAVASKIPDNVSFTEACTMPVVYLTAIRGLIDLGRLQKGQSVLIHSACGGVGIAAIHLSKMVGANIFCTVGSQEKREYLISHMGIPNDHIFDSRSESFHPAVMKATHGRGVDIVLNSLSGALLHASWSCVAKFGSLIEIGKRDLLGHGKLDLKPFLDNRSYMCVDLHQLGVHRLDIAHGLWRLMMQYLEDGHIQPIRPIQAFPAEDVEAAFRYMQKGAHIGKIVIEFPEQADALVSAKHSHELRFKPDKSILLTGGFGGLGRATARWLVTRGAKHLAFMSRSGRNTDNGRFLAELEASGCSVQVFQGSVEDPETVKNVIIQLEKPLAGVLHLAMKLKDAWVRELTYEDWQEVQGPRVRGAWNVHNALLETKTNVDFFVMYGSFSGLVGNWGQANYSASNTFMDAFAQYRRGLGLPATTIDIGVVEDVGYVSESPRVLEYFKAVDALLLTEQSVLDAVELAIRRCGVPLKDGQDSLSEGYVNPASFGLGLRSYKSMHDASNRLIWRQDRRFCIARNMEKIDTAAQSSPTSGGIAAFMNRIEVDPSILDDESAVDFLARETGRVLFAFLLRPEKEIVLDKTLAAIGVDSLVSIEIRNWCRQRLRLELSVLEIMSS</sequence>
<evidence type="ECO:0000256" key="5">
    <source>
        <dbReference type="ARBA" id="ARBA00022857"/>
    </source>
</evidence>
<dbReference type="Gene3D" id="3.40.366.10">
    <property type="entry name" value="Malonyl-Coenzyme A Acyl Carrier Protein, domain 2"/>
    <property type="match status" value="2"/>
</dbReference>
<dbReference type="Gene3D" id="3.40.50.720">
    <property type="entry name" value="NAD(P)-binding Rossmann-like Domain"/>
    <property type="match status" value="1"/>
</dbReference>
<dbReference type="Pfam" id="PF23114">
    <property type="entry name" value="NAD-bd_HRPKS_sdrA"/>
    <property type="match status" value="1"/>
</dbReference>
<keyword evidence="3" id="KW-0489">Methyltransferase</keyword>
<dbReference type="SUPFAM" id="SSF53335">
    <property type="entry name" value="S-adenosyl-L-methionine-dependent methyltransferases"/>
    <property type="match status" value="1"/>
</dbReference>
<dbReference type="Gene3D" id="3.40.47.10">
    <property type="match status" value="1"/>
</dbReference>
<evidence type="ECO:0000256" key="4">
    <source>
        <dbReference type="ARBA" id="ARBA00022679"/>
    </source>
</evidence>
<dbReference type="InterPro" id="IPR013217">
    <property type="entry name" value="Methyltransf_12"/>
</dbReference>
<evidence type="ECO:0008006" key="15">
    <source>
        <dbReference type="Google" id="ProtNLM"/>
    </source>
</evidence>
<protein>
    <recommendedName>
        <fullName evidence="15">Polyketide synthase</fullName>
    </recommendedName>
</protein>
<dbReference type="GO" id="GO:0016491">
    <property type="term" value="F:oxidoreductase activity"/>
    <property type="evidence" value="ECO:0007669"/>
    <property type="project" value="UniProtKB-KW"/>
</dbReference>
<dbReference type="InterPro" id="IPR014031">
    <property type="entry name" value="Ketoacyl_synth_C"/>
</dbReference>
<dbReference type="InterPro" id="IPR057326">
    <property type="entry name" value="KR_dom"/>
</dbReference>
<dbReference type="PROSITE" id="PS50075">
    <property type="entry name" value="CARRIER"/>
    <property type="match status" value="1"/>
</dbReference>
<dbReference type="InterPro" id="IPR018201">
    <property type="entry name" value="Ketoacyl_synth_AS"/>
</dbReference>
<dbReference type="Pfam" id="PF08242">
    <property type="entry name" value="Methyltransf_12"/>
    <property type="match status" value="1"/>
</dbReference>
<dbReference type="InterPro" id="IPR009081">
    <property type="entry name" value="PP-bd_ACP"/>
</dbReference>
<dbReference type="SUPFAM" id="SSF53901">
    <property type="entry name" value="Thiolase-like"/>
    <property type="match status" value="1"/>
</dbReference>
<dbReference type="Pfam" id="PF00550">
    <property type="entry name" value="PP-binding"/>
    <property type="match status" value="1"/>
</dbReference>
<dbReference type="InterPro" id="IPR049900">
    <property type="entry name" value="PKS_mFAS_DH"/>
</dbReference>
<dbReference type="Pfam" id="PF00109">
    <property type="entry name" value="ketoacyl-synt"/>
    <property type="match status" value="1"/>
</dbReference>
<keyword evidence="14" id="KW-1185">Reference proteome</keyword>
<dbReference type="InterPro" id="IPR049552">
    <property type="entry name" value="PKS_DH_N"/>
</dbReference>
<dbReference type="Pfam" id="PF21089">
    <property type="entry name" value="PKS_DH_N"/>
    <property type="match status" value="1"/>
</dbReference>
<dbReference type="Pfam" id="PF08240">
    <property type="entry name" value="ADH_N"/>
    <property type="match status" value="1"/>
</dbReference>
<feature type="region of interest" description="N-terminal hotdog fold" evidence="9">
    <location>
        <begin position="920"/>
        <end position="1048"/>
    </location>
</feature>
<keyword evidence="6" id="KW-0560">Oxidoreductase</keyword>
<dbReference type="PROSITE" id="PS52019">
    <property type="entry name" value="PKS_MFAS_DH"/>
    <property type="match status" value="1"/>
</dbReference>
<dbReference type="InterPro" id="IPR036736">
    <property type="entry name" value="ACP-like_sf"/>
</dbReference>
<comment type="caution">
    <text evidence="13">The sequence shown here is derived from an EMBL/GenBank/DDBJ whole genome shotgun (WGS) entry which is preliminary data.</text>
</comment>
<gene>
    <name evidence="13" type="ORF">N0V93_008804</name>
</gene>
<dbReference type="Pfam" id="PF02801">
    <property type="entry name" value="Ketoacyl-synt_C"/>
    <property type="match status" value="1"/>
</dbReference>
<dbReference type="InterPro" id="IPR032821">
    <property type="entry name" value="PKS_assoc"/>
</dbReference>
<dbReference type="Gene3D" id="1.10.1200.10">
    <property type="entry name" value="ACP-like"/>
    <property type="match status" value="1"/>
</dbReference>
<evidence type="ECO:0000256" key="8">
    <source>
        <dbReference type="ARBA" id="ARBA00023315"/>
    </source>
</evidence>
<dbReference type="PANTHER" id="PTHR43775">
    <property type="entry name" value="FATTY ACID SYNTHASE"/>
    <property type="match status" value="1"/>
</dbReference>
<dbReference type="InterPro" id="IPR042104">
    <property type="entry name" value="PKS_dehydratase_sf"/>
</dbReference>
<evidence type="ECO:0000256" key="9">
    <source>
        <dbReference type="PROSITE-ProRule" id="PRU01363"/>
    </source>
</evidence>
<dbReference type="Pfam" id="PF08659">
    <property type="entry name" value="KR"/>
    <property type="match status" value="1"/>
</dbReference>
<evidence type="ECO:0000259" key="10">
    <source>
        <dbReference type="PROSITE" id="PS50075"/>
    </source>
</evidence>
<evidence type="ECO:0000313" key="14">
    <source>
        <dbReference type="Proteomes" id="UP001140453"/>
    </source>
</evidence>
<dbReference type="GO" id="GO:0006633">
    <property type="term" value="P:fatty acid biosynthetic process"/>
    <property type="evidence" value="ECO:0007669"/>
    <property type="project" value="InterPro"/>
</dbReference>
<dbReference type="GO" id="GO:0004315">
    <property type="term" value="F:3-oxoacyl-[acyl-carrier-protein] synthase activity"/>
    <property type="evidence" value="ECO:0007669"/>
    <property type="project" value="InterPro"/>
</dbReference>
<dbReference type="SMART" id="SM00829">
    <property type="entry name" value="PKS_ER"/>
    <property type="match status" value="1"/>
</dbReference>
<dbReference type="InterPro" id="IPR029063">
    <property type="entry name" value="SAM-dependent_MTases_sf"/>
</dbReference>
<reference evidence="13" key="1">
    <citation type="submission" date="2022-10" db="EMBL/GenBank/DDBJ databases">
        <title>Tapping the CABI collections for fungal endophytes: first genome assemblies for Collariella, Neodidymelliopsis, Ascochyta clinopodiicola, Didymella pomorum, Didymosphaeria variabile, Neocosmospora piperis and Neocucurbitaria cava.</title>
        <authorList>
            <person name="Hill R."/>
        </authorList>
    </citation>
    <scope>NUCLEOTIDE SEQUENCE</scope>
    <source>
        <strain evidence="13">IMI 355082</strain>
    </source>
</reference>
<dbReference type="Pfam" id="PF00698">
    <property type="entry name" value="Acyl_transf_1"/>
    <property type="match status" value="1"/>
</dbReference>
<dbReference type="EMBL" id="JAPEVB010000005">
    <property type="protein sequence ID" value="KAJ4388197.1"/>
    <property type="molecule type" value="Genomic_DNA"/>
</dbReference>
<evidence type="ECO:0000256" key="7">
    <source>
        <dbReference type="ARBA" id="ARBA00023268"/>
    </source>
</evidence>
<dbReference type="Pfam" id="PF14765">
    <property type="entry name" value="PS-DH"/>
    <property type="match status" value="1"/>
</dbReference>
<keyword evidence="7" id="KW-0511">Multifunctional enzyme</keyword>
<dbReference type="InterPro" id="IPR014030">
    <property type="entry name" value="Ketoacyl_synth_N"/>
</dbReference>
<name>A0A9W8YQY2_9PEZI</name>
<dbReference type="InterPro" id="IPR020807">
    <property type="entry name" value="PKS_DH"/>
</dbReference>
<keyword evidence="2" id="KW-0597">Phosphoprotein</keyword>
<dbReference type="GO" id="GO:0004312">
    <property type="term" value="F:fatty acid synthase activity"/>
    <property type="evidence" value="ECO:0007669"/>
    <property type="project" value="TreeGrafter"/>
</dbReference>
<dbReference type="PROSITE" id="PS52004">
    <property type="entry name" value="KS3_2"/>
    <property type="match status" value="1"/>
</dbReference>
<dbReference type="SMART" id="SM00827">
    <property type="entry name" value="PKS_AT"/>
    <property type="match status" value="1"/>
</dbReference>
<dbReference type="InterPro" id="IPR011032">
    <property type="entry name" value="GroES-like_sf"/>
</dbReference>
<dbReference type="FunFam" id="3.40.50.720:FF:000209">
    <property type="entry name" value="Polyketide synthase Pks12"/>
    <property type="match status" value="1"/>
</dbReference>
<dbReference type="SMART" id="SM00822">
    <property type="entry name" value="PKS_KR"/>
    <property type="match status" value="1"/>
</dbReference>
<keyword evidence="1" id="KW-0596">Phosphopantetheine</keyword>
<feature type="domain" description="Carrier" evidence="10">
    <location>
        <begin position="2406"/>
        <end position="2468"/>
    </location>
</feature>
<dbReference type="SUPFAM" id="SSF50129">
    <property type="entry name" value="GroES-like"/>
    <property type="match status" value="1"/>
</dbReference>
<dbReference type="InterPro" id="IPR016039">
    <property type="entry name" value="Thiolase-like"/>
</dbReference>
<feature type="region of interest" description="C-terminal hotdog fold" evidence="9">
    <location>
        <begin position="1059"/>
        <end position="1207"/>
    </location>
</feature>
<dbReference type="SMART" id="SM00826">
    <property type="entry name" value="PKS_DH"/>
    <property type="match status" value="1"/>
</dbReference>
<dbReference type="InterPro" id="IPR013968">
    <property type="entry name" value="PKS_KR"/>
</dbReference>
<keyword evidence="5" id="KW-0521">NADP</keyword>
<dbReference type="InterPro" id="IPR016035">
    <property type="entry name" value="Acyl_Trfase/lysoPLipase"/>
</dbReference>
<dbReference type="Pfam" id="PF16197">
    <property type="entry name" value="KAsynt_C_assoc"/>
    <property type="match status" value="1"/>
</dbReference>
<dbReference type="InterPro" id="IPR001227">
    <property type="entry name" value="Ac_transferase_dom_sf"/>
</dbReference>